<evidence type="ECO:0000313" key="2">
    <source>
        <dbReference type="Proteomes" id="UP000054538"/>
    </source>
</evidence>
<organism evidence="1 2">
    <name type="scientific">Paxillus rubicundulus Ve08.2h10</name>
    <dbReference type="NCBI Taxonomy" id="930991"/>
    <lineage>
        <taxon>Eukaryota</taxon>
        <taxon>Fungi</taxon>
        <taxon>Dikarya</taxon>
        <taxon>Basidiomycota</taxon>
        <taxon>Agaricomycotina</taxon>
        <taxon>Agaricomycetes</taxon>
        <taxon>Agaricomycetidae</taxon>
        <taxon>Boletales</taxon>
        <taxon>Paxilineae</taxon>
        <taxon>Paxillaceae</taxon>
        <taxon>Paxillus</taxon>
    </lineage>
</organism>
<evidence type="ECO:0000313" key="1">
    <source>
        <dbReference type="EMBL" id="KIK97932.1"/>
    </source>
</evidence>
<accession>A0A0D0DI14</accession>
<dbReference type="OrthoDB" id="2603618at2759"/>
<dbReference type="EMBL" id="KN824914">
    <property type="protein sequence ID" value="KIK97932.1"/>
    <property type="molecule type" value="Genomic_DNA"/>
</dbReference>
<dbReference type="InParanoid" id="A0A0D0DI14"/>
<reference evidence="2" key="2">
    <citation type="submission" date="2015-01" db="EMBL/GenBank/DDBJ databases">
        <title>Evolutionary Origins and Diversification of the Mycorrhizal Mutualists.</title>
        <authorList>
            <consortium name="DOE Joint Genome Institute"/>
            <consortium name="Mycorrhizal Genomics Consortium"/>
            <person name="Kohler A."/>
            <person name="Kuo A."/>
            <person name="Nagy L.G."/>
            <person name="Floudas D."/>
            <person name="Copeland A."/>
            <person name="Barry K.W."/>
            <person name="Cichocki N."/>
            <person name="Veneault-Fourrey C."/>
            <person name="LaButti K."/>
            <person name="Lindquist E.A."/>
            <person name="Lipzen A."/>
            <person name="Lundell T."/>
            <person name="Morin E."/>
            <person name="Murat C."/>
            <person name="Riley R."/>
            <person name="Ohm R."/>
            <person name="Sun H."/>
            <person name="Tunlid A."/>
            <person name="Henrissat B."/>
            <person name="Grigoriev I.V."/>
            <person name="Hibbett D.S."/>
            <person name="Martin F."/>
        </authorList>
    </citation>
    <scope>NUCLEOTIDE SEQUENCE [LARGE SCALE GENOMIC DNA]</scope>
    <source>
        <strain evidence="2">Ve08.2h10</strain>
    </source>
</reference>
<dbReference type="AlphaFoldDB" id="A0A0D0DI14"/>
<reference evidence="1 2" key="1">
    <citation type="submission" date="2014-04" db="EMBL/GenBank/DDBJ databases">
        <authorList>
            <consortium name="DOE Joint Genome Institute"/>
            <person name="Kuo A."/>
            <person name="Kohler A."/>
            <person name="Jargeat P."/>
            <person name="Nagy L.G."/>
            <person name="Floudas D."/>
            <person name="Copeland A."/>
            <person name="Barry K.W."/>
            <person name="Cichocki N."/>
            <person name="Veneault-Fourrey C."/>
            <person name="LaButti K."/>
            <person name="Lindquist E.A."/>
            <person name="Lipzen A."/>
            <person name="Lundell T."/>
            <person name="Morin E."/>
            <person name="Murat C."/>
            <person name="Sun H."/>
            <person name="Tunlid A."/>
            <person name="Henrissat B."/>
            <person name="Grigoriev I.V."/>
            <person name="Hibbett D.S."/>
            <person name="Martin F."/>
            <person name="Nordberg H.P."/>
            <person name="Cantor M.N."/>
            <person name="Hua S.X."/>
        </authorList>
    </citation>
    <scope>NUCLEOTIDE SEQUENCE [LARGE SCALE GENOMIC DNA]</scope>
    <source>
        <strain evidence="1 2">Ve08.2h10</strain>
    </source>
</reference>
<gene>
    <name evidence="1" type="ORF">PAXRUDRAFT_746108</name>
</gene>
<keyword evidence="2" id="KW-1185">Reference proteome</keyword>
<dbReference type="HOGENOM" id="CLU_2740818_0_0_1"/>
<dbReference type="Proteomes" id="UP000054538">
    <property type="component" value="Unassembled WGS sequence"/>
</dbReference>
<proteinExistence type="predicted"/>
<protein>
    <submittedName>
        <fullName evidence="1">Uncharacterized protein</fullName>
    </submittedName>
</protein>
<name>A0A0D0DI14_9AGAM</name>
<sequence length="71" mass="8318">MSGLHFRRHMPRNWNSGIPCDQHRRSRLPASRFLHLTTWRSGRLCAKSTGLMGPRCALNRSYCPFFRLTCI</sequence>